<dbReference type="Proteomes" id="UP000024635">
    <property type="component" value="Unassembled WGS sequence"/>
</dbReference>
<reference evidence="2" key="1">
    <citation type="journal article" date="2015" name="Nat. Genet.">
        <title>The genome and transcriptome of the zoonotic hookworm Ancylostoma ceylanicum identify infection-specific gene families.</title>
        <authorList>
            <person name="Schwarz E.M."/>
            <person name="Hu Y."/>
            <person name="Antoshechkin I."/>
            <person name="Miller M.M."/>
            <person name="Sternberg P.W."/>
            <person name="Aroian R.V."/>
        </authorList>
    </citation>
    <scope>NUCLEOTIDE SEQUENCE</scope>
    <source>
        <strain evidence="2">HY135</strain>
    </source>
</reference>
<dbReference type="OrthoDB" id="10007483at2759"/>
<comment type="caution">
    <text evidence="1">The sequence shown here is derived from an EMBL/GenBank/DDBJ whole genome shotgun (WGS) entry which is preliminary data.</text>
</comment>
<organism evidence="1 2">
    <name type="scientific">Ancylostoma ceylanicum</name>
    <dbReference type="NCBI Taxonomy" id="53326"/>
    <lineage>
        <taxon>Eukaryota</taxon>
        <taxon>Metazoa</taxon>
        <taxon>Ecdysozoa</taxon>
        <taxon>Nematoda</taxon>
        <taxon>Chromadorea</taxon>
        <taxon>Rhabditida</taxon>
        <taxon>Rhabditina</taxon>
        <taxon>Rhabditomorpha</taxon>
        <taxon>Strongyloidea</taxon>
        <taxon>Ancylostomatidae</taxon>
        <taxon>Ancylostomatinae</taxon>
        <taxon>Ancylostoma</taxon>
    </lineage>
</organism>
<gene>
    <name evidence="1" type="primary">Acey_s0005.g2556</name>
    <name evidence="1" type="ORF">Y032_0005g2556</name>
</gene>
<dbReference type="STRING" id="53326.A0A016VSI4"/>
<keyword evidence="2" id="KW-1185">Reference proteome</keyword>
<dbReference type="AlphaFoldDB" id="A0A016VSI4"/>
<protein>
    <submittedName>
        <fullName evidence="1">Uncharacterized protein</fullName>
    </submittedName>
</protein>
<accession>A0A016VSI4</accession>
<dbReference type="EMBL" id="JARK01001341">
    <property type="protein sequence ID" value="EYC30281.1"/>
    <property type="molecule type" value="Genomic_DNA"/>
</dbReference>
<evidence type="ECO:0000313" key="1">
    <source>
        <dbReference type="EMBL" id="EYC30281.1"/>
    </source>
</evidence>
<name>A0A016VSI4_9BILA</name>
<sequence length="285" mass="31814">MDIYRFEGVLGNSGWRNLSVRRSVELKVFWGASVGGIYHGADPLSCAVRTALVPFAEAPRRAGSEADLAYADPRHYATPMPPAAARMPFHIPPHPMMGFPPPPPPHLFRGPFPPHPPPHMMPPPMRLPPDVRMPPPPPHMIPMMPPPFAPRGYFLPPPPPHFMAPPFRPASPGEGPIITGPESIYGTIPRRSAYEEPVYMPGSHVGPPEASYQPANYSSDHYESYYDTYKRKTLKKDASSVNSRQDSSSVWEQYEAGIYKKPHLNEKAFGGTLKYDIFFRHYPTA</sequence>
<proteinExistence type="predicted"/>
<evidence type="ECO:0000313" key="2">
    <source>
        <dbReference type="Proteomes" id="UP000024635"/>
    </source>
</evidence>